<accession>A0A151IC09</accession>
<dbReference type="Proteomes" id="UP000078542">
    <property type="component" value="Unassembled WGS sequence"/>
</dbReference>
<sequence length="306" mass="35919">MLLIVSDNCDVHGLTTEELEYIPKIILLREFKNYIDRLWDRLPEYIKADSEVQQHRRCLKHYNLPCHRSHIDGPAPFIKDCSKYLSDGDYELGLTDFETYHTISNVNSSNNKFYFDEDDKEIVIPEGSYEIQDLNKYLRRAILQSRSNDVREKKLRKEDEEYPLTIRANNNTMKSEIKCAYRVNFTKPHNIGSLFGFSSNRVLEPQQWHESNTSINIINVNIIRIECNMTAGAYSNDKCVHTIHEFSPRVPPGYKISERPAQIIYLPIIVRSITDLTVRVVDQDGRLLNFRGEEITVRLHVRRQQR</sequence>
<dbReference type="AlphaFoldDB" id="A0A151IC09"/>
<dbReference type="EMBL" id="KQ978070">
    <property type="protein sequence ID" value="KYM97340.1"/>
    <property type="molecule type" value="Genomic_DNA"/>
</dbReference>
<proteinExistence type="predicted"/>
<name>A0A151IC09_9HYME</name>
<reference evidence="1 2" key="1">
    <citation type="submission" date="2016-03" db="EMBL/GenBank/DDBJ databases">
        <title>Cyphomyrmex costatus WGS genome.</title>
        <authorList>
            <person name="Nygaard S."/>
            <person name="Hu H."/>
            <person name="Boomsma J."/>
            <person name="Zhang G."/>
        </authorList>
    </citation>
    <scope>NUCLEOTIDE SEQUENCE [LARGE SCALE GENOMIC DNA]</scope>
    <source>
        <strain evidence="1">MS0001</strain>
        <tissue evidence="1">Whole body</tissue>
    </source>
</reference>
<gene>
    <name evidence="1" type="ORF">ALC62_11984</name>
</gene>
<evidence type="ECO:0000313" key="1">
    <source>
        <dbReference type="EMBL" id="KYM97340.1"/>
    </source>
</evidence>
<evidence type="ECO:0000313" key="2">
    <source>
        <dbReference type="Proteomes" id="UP000078542"/>
    </source>
</evidence>
<protein>
    <submittedName>
        <fullName evidence="1">Uncharacterized protein</fullName>
    </submittedName>
</protein>
<organism evidence="1 2">
    <name type="scientific">Cyphomyrmex costatus</name>
    <dbReference type="NCBI Taxonomy" id="456900"/>
    <lineage>
        <taxon>Eukaryota</taxon>
        <taxon>Metazoa</taxon>
        <taxon>Ecdysozoa</taxon>
        <taxon>Arthropoda</taxon>
        <taxon>Hexapoda</taxon>
        <taxon>Insecta</taxon>
        <taxon>Pterygota</taxon>
        <taxon>Neoptera</taxon>
        <taxon>Endopterygota</taxon>
        <taxon>Hymenoptera</taxon>
        <taxon>Apocrita</taxon>
        <taxon>Aculeata</taxon>
        <taxon>Formicoidea</taxon>
        <taxon>Formicidae</taxon>
        <taxon>Myrmicinae</taxon>
        <taxon>Cyphomyrmex</taxon>
    </lineage>
</organism>
<keyword evidence="2" id="KW-1185">Reference proteome</keyword>